<keyword evidence="3" id="KW-1185">Reference proteome</keyword>
<evidence type="ECO:0000313" key="2">
    <source>
        <dbReference type="EMBL" id="SFN17625.1"/>
    </source>
</evidence>
<evidence type="ECO:0000313" key="3">
    <source>
        <dbReference type="Proteomes" id="UP000183287"/>
    </source>
</evidence>
<accession>A0A1I4WVX1</accession>
<protein>
    <submittedName>
        <fullName evidence="2">Uncharacterized protein</fullName>
    </submittedName>
</protein>
<feature type="region of interest" description="Disordered" evidence="1">
    <location>
        <begin position="1"/>
        <end position="26"/>
    </location>
</feature>
<reference evidence="3" key="1">
    <citation type="submission" date="2016-10" db="EMBL/GenBank/DDBJ databases">
        <authorList>
            <person name="Varghese N."/>
            <person name="Submissions S."/>
        </authorList>
    </citation>
    <scope>NUCLEOTIDE SEQUENCE [LARGE SCALE GENOMIC DNA]</scope>
    <source>
        <strain evidence="3">Nm44</strain>
    </source>
</reference>
<feature type="non-terminal residue" evidence="2">
    <location>
        <position position="1"/>
    </location>
</feature>
<proteinExistence type="predicted"/>
<sequence>DTPDDAGGRGRHFKPSETESLPLTPRATSPSLFTILIYGSVVCHPAKSDGRP</sequence>
<dbReference type="EMBL" id="FOUB01000122">
    <property type="protein sequence ID" value="SFN17625.1"/>
    <property type="molecule type" value="Genomic_DNA"/>
</dbReference>
<evidence type="ECO:0000256" key="1">
    <source>
        <dbReference type="SAM" id="MobiDB-lite"/>
    </source>
</evidence>
<dbReference type="AlphaFoldDB" id="A0A1I4WVX1"/>
<organism evidence="2 3">
    <name type="scientific">Nitrosomonas communis</name>
    <dbReference type="NCBI Taxonomy" id="44574"/>
    <lineage>
        <taxon>Bacteria</taxon>
        <taxon>Pseudomonadati</taxon>
        <taxon>Pseudomonadota</taxon>
        <taxon>Betaproteobacteria</taxon>
        <taxon>Nitrosomonadales</taxon>
        <taxon>Nitrosomonadaceae</taxon>
        <taxon>Nitrosomonas</taxon>
    </lineage>
</organism>
<name>A0A1I4WVX1_9PROT</name>
<dbReference type="Proteomes" id="UP000183287">
    <property type="component" value="Unassembled WGS sequence"/>
</dbReference>
<gene>
    <name evidence="2" type="ORF">SAMN05421863_11226</name>
</gene>